<proteinExistence type="predicted"/>
<organism evidence="1 2">
    <name type="scientific">Pseudomonas kielensis</name>
    <dbReference type="NCBI Taxonomy" id="2762577"/>
    <lineage>
        <taxon>Bacteria</taxon>
        <taxon>Pseudomonadati</taxon>
        <taxon>Pseudomonadota</taxon>
        <taxon>Gammaproteobacteria</taxon>
        <taxon>Pseudomonadales</taxon>
        <taxon>Pseudomonadaceae</taxon>
        <taxon>Pseudomonas</taxon>
    </lineage>
</organism>
<dbReference type="GO" id="GO:0016787">
    <property type="term" value="F:hydrolase activity"/>
    <property type="evidence" value="ECO:0007669"/>
    <property type="project" value="UniProtKB-KW"/>
</dbReference>
<name>A0A7X1G9W8_9PSED</name>
<evidence type="ECO:0000313" key="2">
    <source>
        <dbReference type="Proteomes" id="UP000526003"/>
    </source>
</evidence>
<keyword evidence="1" id="KW-0378">Hydrolase</keyword>
<evidence type="ECO:0000313" key="1">
    <source>
        <dbReference type="EMBL" id="MBC2688575.1"/>
    </source>
</evidence>
<protein>
    <submittedName>
        <fullName evidence="1">N-formylglutamate amidohydrolase</fullName>
    </submittedName>
</protein>
<dbReference type="SUPFAM" id="SSF53187">
    <property type="entry name" value="Zn-dependent exopeptidases"/>
    <property type="match status" value="1"/>
</dbReference>
<dbReference type="EMBL" id="JACMYG010000002">
    <property type="protein sequence ID" value="MBC2688575.1"/>
    <property type="molecule type" value="Genomic_DNA"/>
</dbReference>
<accession>A0A7X1G9W8</accession>
<comment type="caution">
    <text evidence="1">The sequence shown here is derived from an EMBL/GenBank/DDBJ whole genome shotgun (WGS) entry which is preliminary data.</text>
</comment>
<dbReference type="RefSeq" id="WP_166592838.1">
    <property type="nucleotide sequence ID" value="NZ_JACMYG010000002.1"/>
</dbReference>
<sequence>MPASIETPELGLYSEPAYTLSQEDSGHPVILVCEHASPYIPQQLERLGLSREAAREHIAWDIGALDLAQQLSKALGATLISAGYSRLLIDLNRPLDAPDSIPARSEIYPVAGNQNLDERTRQYRRDCLFSPFHQRLSALIDARLAAGRAVRVVGIHSFTPIYFGQPRPLEIGVLYARAQAYAQRLLDGLAAQGLKVAANQPYEINPLEDMTVPFHGDRRGIEAVLIEVRNDLLRSPQAVKAWSDALAPLL</sequence>
<dbReference type="InterPro" id="IPR007709">
    <property type="entry name" value="N-FG_amidohydro"/>
</dbReference>
<dbReference type="Gene3D" id="3.40.630.40">
    <property type="entry name" value="Zn-dependent exopeptidases"/>
    <property type="match status" value="1"/>
</dbReference>
<gene>
    <name evidence="1" type="ORF">H7995_02050</name>
</gene>
<dbReference type="InterPro" id="IPR011227">
    <property type="entry name" value="UCP029730"/>
</dbReference>
<keyword evidence="2" id="KW-1185">Reference proteome</keyword>
<dbReference type="Pfam" id="PF05013">
    <property type="entry name" value="FGase"/>
    <property type="match status" value="1"/>
</dbReference>
<reference evidence="1 2" key="1">
    <citation type="submission" date="2020-08" db="EMBL/GenBank/DDBJ databases">
        <title>Pseudomonas sp. nov.</title>
        <authorList>
            <person name="Gieschler S."/>
            <person name="Fiedler G."/>
            <person name="Brinks E."/>
            <person name="Boehnlein C."/>
            <person name="Franz C.M.A.P."/>
            <person name="Kabisch J."/>
        </authorList>
    </citation>
    <scope>NUCLEOTIDE SEQUENCE [LARGE SCALE GENOMIC DNA]</scope>
    <source>
        <strain evidence="1 2">MBT-1</strain>
    </source>
</reference>
<dbReference type="PIRSF" id="PIRSF029730">
    <property type="entry name" value="UCP029730"/>
    <property type="match status" value="1"/>
</dbReference>
<dbReference type="Proteomes" id="UP000526003">
    <property type="component" value="Unassembled WGS sequence"/>
</dbReference>
<dbReference type="AlphaFoldDB" id="A0A7X1G9W8"/>